<dbReference type="AlphaFoldDB" id="A0A1J4K7E4"/>
<organism evidence="1 2">
    <name type="scientific">Tritrichomonas foetus</name>
    <dbReference type="NCBI Taxonomy" id="1144522"/>
    <lineage>
        <taxon>Eukaryota</taxon>
        <taxon>Metamonada</taxon>
        <taxon>Parabasalia</taxon>
        <taxon>Tritrichomonadida</taxon>
        <taxon>Tritrichomonadidae</taxon>
        <taxon>Tritrichomonas</taxon>
    </lineage>
</organism>
<gene>
    <name evidence="1" type="ORF">TRFO_05901</name>
</gene>
<proteinExistence type="predicted"/>
<dbReference type="InterPro" id="IPR011989">
    <property type="entry name" value="ARM-like"/>
</dbReference>
<accession>A0A1J4K7E4</accession>
<name>A0A1J4K7E4_9EUKA</name>
<dbReference type="Gene3D" id="1.25.10.10">
    <property type="entry name" value="Leucine-rich Repeat Variant"/>
    <property type="match status" value="1"/>
</dbReference>
<dbReference type="Proteomes" id="UP000179807">
    <property type="component" value="Unassembled WGS sequence"/>
</dbReference>
<dbReference type="InterPro" id="IPR016024">
    <property type="entry name" value="ARM-type_fold"/>
</dbReference>
<reference evidence="1" key="1">
    <citation type="submission" date="2016-10" db="EMBL/GenBank/DDBJ databases">
        <authorList>
            <person name="Benchimol M."/>
            <person name="Almeida L.G."/>
            <person name="Vasconcelos A.T."/>
            <person name="Perreira-Neves A."/>
            <person name="Rosa I.A."/>
            <person name="Tasca T."/>
            <person name="Bogo M.R."/>
            <person name="de Souza W."/>
        </authorList>
    </citation>
    <scope>NUCLEOTIDE SEQUENCE [LARGE SCALE GENOMIC DNA]</scope>
    <source>
        <strain evidence="1">K</strain>
    </source>
</reference>
<evidence type="ECO:0000313" key="1">
    <source>
        <dbReference type="EMBL" id="OHT05333.1"/>
    </source>
</evidence>
<dbReference type="SUPFAM" id="SSF48371">
    <property type="entry name" value="ARM repeat"/>
    <property type="match status" value="1"/>
</dbReference>
<dbReference type="GeneID" id="94827473"/>
<dbReference type="EMBL" id="MLAK01000760">
    <property type="protein sequence ID" value="OHT05333.1"/>
    <property type="molecule type" value="Genomic_DNA"/>
</dbReference>
<comment type="caution">
    <text evidence="1">The sequence shown here is derived from an EMBL/GenBank/DDBJ whole genome shotgun (WGS) entry which is preliminary data.</text>
</comment>
<dbReference type="RefSeq" id="XP_068358469.1">
    <property type="nucleotide sequence ID" value="XM_068492769.1"/>
</dbReference>
<evidence type="ECO:0000313" key="2">
    <source>
        <dbReference type="Proteomes" id="UP000179807"/>
    </source>
</evidence>
<protein>
    <submittedName>
        <fullName evidence="1">Uncharacterized protein</fullName>
    </submittedName>
</protein>
<sequence length="464" mass="53668">MEPIICMWKNELSQELRENTEKSVNSKSELSVGLYDLSQKFSIAWEDRNTSEILQTIQSIKQICDITNYHENHIINRKIDVLISHETFYPVILNILRQTLDINAPQAIAIEALSILDEISTKLIFDKENVKNFVISLYSFIKNRSIPQIIEYCLHILYIFSKRGGIYSAAVKDHLFFTDFLVFLAEYENKRSPVLLLTSFTSFNIDIVNMQRFIEVITNVEFDEYHRLKLLTWFFSVEPTSYKYVHPNIILPYISSNIQSENQKNQKIAMNCLSTLLKSSKVFFEFDYSIVFANVVSLNSKTSISALNCLSLVARIGKVEGVKILISFGIGSLIIQMLGENRPLQVQKSCAKCICYCILNCERDDIPLFLNTKLMEILINMLELDDLEFITILYKAFETLAGNPNGDLENQVSIFFYDTFQEFDGWDMVTEMMNKEETADIPLANLATKFYHNYNHDPIELPDF</sequence>
<keyword evidence="2" id="KW-1185">Reference proteome</keyword>
<dbReference type="VEuPathDB" id="TrichDB:TRFO_05901"/>